<dbReference type="RefSeq" id="WP_007240188.1">
    <property type="nucleotide sequence ID" value="NZ_BAFB01000190.1"/>
</dbReference>
<dbReference type="Proteomes" id="UP000005038">
    <property type="component" value="Unassembled WGS sequence"/>
</dbReference>
<accession>H5TR79</accession>
<comment type="caution">
    <text evidence="1">The sequence shown here is derived from an EMBL/GenBank/DDBJ whole genome shotgun (WGS) entry which is preliminary data.</text>
</comment>
<protein>
    <recommendedName>
        <fullName evidence="3">N-acetyltransferase domain-containing protein</fullName>
    </recommendedName>
</protein>
<gene>
    <name evidence="1" type="ORF">GOOTI_190_00290</name>
</gene>
<proteinExistence type="predicted"/>
<dbReference type="STRING" id="1108044.GOOTI_190_00290"/>
<evidence type="ECO:0008006" key="3">
    <source>
        <dbReference type="Google" id="ProtNLM"/>
    </source>
</evidence>
<keyword evidence="2" id="KW-1185">Reference proteome</keyword>
<evidence type="ECO:0000313" key="1">
    <source>
        <dbReference type="EMBL" id="GAB35987.1"/>
    </source>
</evidence>
<dbReference type="EMBL" id="BAFB01000190">
    <property type="protein sequence ID" value="GAB35987.1"/>
    <property type="molecule type" value="Genomic_DNA"/>
</dbReference>
<evidence type="ECO:0000313" key="2">
    <source>
        <dbReference type="Proteomes" id="UP000005038"/>
    </source>
</evidence>
<dbReference type="OrthoDB" id="5175138at2"/>
<name>H5TR79_GORO1</name>
<dbReference type="AlphaFoldDB" id="H5TR79"/>
<reference evidence="1" key="1">
    <citation type="submission" date="2012-02" db="EMBL/GenBank/DDBJ databases">
        <title>Whole genome shotgun sequence of Gordonia otitidis NBRC 100426.</title>
        <authorList>
            <person name="Yoshida I."/>
            <person name="Hosoyama A."/>
            <person name="Tsuchikane K."/>
            <person name="Katsumata H."/>
            <person name="Yamazaki S."/>
            <person name="Fujita N."/>
        </authorList>
    </citation>
    <scope>NUCLEOTIDE SEQUENCE [LARGE SCALE GENOMIC DNA]</scope>
    <source>
        <strain evidence="1">NBRC 100426</strain>
    </source>
</reference>
<sequence>MNSVVAMPSPAPIIIDHAAPIVVPDSVSDLTLVVASPELIPGLWDEYLDGARAAYSARGVEEALQYEDIRDGTGTRVFCAVIDAADRVVGGLRVQGPYTQARESHAVSEWEGQRGQAELIAAIGRRIPSGLIEVKSAFIDAASHDAAAGAGLLARTPLILMAATGTTHMLATAADYVLARWESGGGRVDSAIPFTPYPDDRYRTQAMFWDQQTLAGFAEPEVWAAMCAEFASAGGLVERESADVA</sequence>
<organism evidence="1 2">
    <name type="scientific">Gordonia otitidis (strain DSM 44809 / CCUG 52243 / JCM 12355 / NBRC 100426 / IFM 10032)</name>
    <dbReference type="NCBI Taxonomy" id="1108044"/>
    <lineage>
        <taxon>Bacteria</taxon>
        <taxon>Bacillati</taxon>
        <taxon>Actinomycetota</taxon>
        <taxon>Actinomycetes</taxon>
        <taxon>Mycobacteriales</taxon>
        <taxon>Gordoniaceae</taxon>
        <taxon>Gordonia</taxon>
    </lineage>
</organism>